<dbReference type="OrthoDB" id="26525at2759"/>
<organism evidence="2 3">
    <name type="scientific">Populus tomentosa</name>
    <name type="common">Chinese white poplar</name>
    <dbReference type="NCBI Taxonomy" id="118781"/>
    <lineage>
        <taxon>Eukaryota</taxon>
        <taxon>Viridiplantae</taxon>
        <taxon>Streptophyta</taxon>
        <taxon>Embryophyta</taxon>
        <taxon>Tracheophyta</taxon>
        <taxon>Spermatophyta</taxon>
        <taxon>Magnoliopsida</taxon>
        <taxon>eudicotyledons</taxon>
        <taxon>Gunneridae</taxon>
        <taxon>Pentapetalae</taxon>
        <taxon>rosids</taxon>
        <taxon>fabids</taxon>
        <taxon>Malpighiales</taxon>
        <taxon>Salicaceae</taxon>
        <taxon>Saliceae</taxon>
        <taxon>Populus</taxon>
    </lineage>
</organism>
<name>A0A8X7YME3_POPTO</name>
<dbReference type="PROSITE" id="PS00018">
    <property type="entry name" value="EF_HAND_1"/>
    <property type="match status" value="2"/>
</dbReference>
<comment type="caution">
    <text evidence="2">The sequence shown here is derived from an EMBL/GenBank/DDBJ whole genome shotgun (WGS) entry which is preliminary data.</text>
</comment>
<dbReference type="AlphaFoldDB" id="A0A8X7YME3"/>
<keyword evidence="3" id="KW-1185">Reference proteome</keyword>
<accession>A0A8X7YME3</accession>
<gene>
    <name evidence="2" type="ORF">POTOM_047621</name>
</gene>
<reference evidence="2" key="1">
    <citation type="journal article" date="2020" name="bioRxiv">
        <title>Hybrid origin of Populus tomentosa Carr. identified through genome sequencing and phylogenomic analysis.</title>
        <authorList>
            <person name="An X."/>
            <person name="Gao K."/>
            <person name="Chen Z."/>
            <person name="Li J."/>
            <person name="Yang X."/>
            <person name="Yang X."/>
            <person name="Zhou J."/>
            <person name="Guo T."/>
            <person name="Zhao T."/>
            <person name="Huang S."/>
            <person name="Miao D."/>
            <person name="Khan W.U."/>
            <person name="Rao P."/>
            <person name="Ye M."/>
            <person name="Lei B."/>
            <person name="Liao W."/>
            <person name="Wang J."/>
            <person name="Ji L."/>
            <person name="Li Y."/>
            <person name="Guo B."/>
            <person name="Mustafa N.S."/>
            <person name="Li S."/>
            <person name="Yun Q."/>
            <person name="Keller S.R."/>
            <person name="Mao J."/>
            <person name="Zhang R."/>
            <person name="Strauss S.H."/>
        </authorList>
    </citation>
    <scope>NUCLEOTIDE SEQUENCE</scope>
    <source>
        <strain evidence="2">GM15</strain>
        <tissue evidence="2">Leaf</tissue>
    </source>
</reference>
<evidence type="ECO:0000313" key="2">
    <source>
        <dbReference type="EMBL" id="KAG6747730.1"/>
    </source>
</evidence>
<dbReference type="PROSITE" id="PS50222">
    <property type="entry name" value="EF_HAND_2"/>
    <property type="match status" value="1"/>
</dbReference>
<evidence type="ECO:0000259" key="1">
    <source>
        <dbReference type="PROSITE" id="PS50222"/>
    </source>
</evidence>
<dbReference type="Pfam" id="PF00036">
    <property type="entry name" value="EF-hand_1"/>
    <property type="match status" value="1"/>
</dbReference>
<feature type="domain" description="EF-hand" evidence="1">
    <location>
        <begin position="14"/>
        <end position="49"/>
    </location>
</feature>
<sequence>MGIKIREVNKNIMTLEEFKKWMLKEIDDDKDGKINKDELAAAVRRHGGWFANWKAKWGVWAADSNGNGVVDDSEIILCYYGAFVLSVCDKKKKLNNMYSLLIIDILASN</sequence>
<dbReference type="EMBL" id="JAAWWB010000028">
    <property type="protein sequence ID" value="KAG6747730.1"/>
    <property type="molecule type" value="Genomic_DNA"/>
</dbReference>
<evidence type="ECO:0000313" key="3">
    <source>
        <dbReference type="Proteomes" id="UP000886885"/>
    </source>
</evidence>
<dbReference type="InterPro" id="IPR018247">
    <property type="entry name" value="EF_Hand_1_Ca_BS"/>
</dbReference>
<proteinExistence type="predicted"/>
<dbReference type="Proteomes" id="UP000886885">
    <property type="component" value="Chromosome 14D"/>
</dbReference>
<dbReference type="InterPro" id="IPR002048">
    <property type="entry name" value="EF_hand_dom"/>
</dbReference>
<dbReference type="GO" id="GO:0005509">
    <property type="term" value="F:calcium ion binding"/>
    <property type="evidence" value="ECO:0007669"/>
    <property type="project" value="InterPro"/>
</dbReference>
<protein>
    <recommendedName>
        <fullName evidence="1">EF-hand domain-containing protein</fullName>
    </recommendedName>
</protein>